<feature type="compositionally biased region" description="Gly residues" evidence="1">
    <location>
        <begin position="106"/>
        <end position="129"/>
    </location>
</feature>
<evidence type="ECO:0000256" key="1">
    <source>
        <dbReference type="SAM" id="MobiDB-lite"/>
    </source>
</evidence>
<feature type="non-terminal residue" evidence="2">
    <location>
        <position position="295"/>
    </location>
</feature>
<name>A0A8J4BJJ1_9CHLO</name>
<protein>
    <submittedName>
        <fullName evidence="2">Uncharacterized protein</fullName>
    </submittedName>
</protein>
<evidence type="ECO:0000313" key="3">
    <source>
        <dbReference type="Proteomes" id="UP000747399"/>
    </source>
</evidence>
<organism evidence="2 3">
    <name type="scientific">Volvox africanus</name>
    <dbReference type="NCBI Taxonomy" id="51714"/>
    <lineage>
        <taxon>Eukaryota</taxon>
        <taxon>Viridiplantae</taxon>
        <taxon>Chlorophyta</taxon>
        <taxon>core chlorophytes</taxon>
        <taxon>Chlorophyceae</taxon>
        <taxon>CS clade</taxon>
        <taxon>Chlamydomonadales</taxon>
        <taxon>Volvocaceae</taxon>
        <taxon>Volvox</taxon>
    </lineage>
</organism>
<gene>
    <name evidence="2" type="ORF">Vafri_17106</name>
</gene>
<dbReference type="EMBL" id="BNCO01000054">
    <property type="protein sequence ID" value="GIL62897.1"/>
    <property type="molecule type" value="Genomic_DNA"/>
</dbReference>
<evidence type="ECO:0000313" key="2">
    <source>
        <dbReference type="EMBL" id="GIL62897.1"/>
    </source>
</evidence>
<accession>A0A8J4BJJ1</accession>
<feature type="compositionally biased region" description="Acidic residues" evidence="1">
    <location>
        <begin position="247"/>
        <end position="260"/>
    </location>
</feature>
<feature type="region of interest" description="Disordered" evidence="1">
    <location>
        <begin position="92"/>
        <end position="134"/>
    </location>
</feature>
<comment type="caution">
    <text evidence="2">The sequence shown here is derived from an EMBL/GenBank/DDBJ whole genome shotgun (WGS) entry which is preliminary data.</text>
</comment>
<feature type="region of interest" description="Disordered" evidence="1">
    <location>
        <begin position="233"/>
        <end position="262"/>
    </location>
</feature>
<reference evidence="2" key="1">
    <citation type="journal article" date="2021" name="Proc. Natl. Acad. Sci. U.S.A.">
        <title>Three genomes in the algal genus Volvox reveal the fate of a haploid sex-determining region after a transition to homothallism.</title>
        <authorList>
            <person name="Yamamoto K."/>
            <person name="Hamaji T."/>
            <person name="Kawai-Toyooka H."/>
            <person name="Matsuzaki R."/>
            <person name="Takahashi F."/>
            <person name="Nishimura Y."/>
            <person name="Kawachi M."/>
            <person name="Noguchi H."/>
            <person name="Minakuchi Y."/>
            <person name="Umen J.G."/>
            <person name="Toyoda A."/>
            <person name="Nozaki H."/>
        </authorList>
    </citation>
    <scope>NUCLEOTIDE SEQUENCE</scope>
    <source>
        <strain evidence="2">NIES-3780</strain>
    </source>
</reference>
<feature type="region of interest" description="Disordered" evidence="1">
    <location>
        <begin position="38"/>
        <end position="59"/>
    </location>
</feature>
<dbReference type="Proteomes" id="UP000747399">
    <property type="component" value="Unassembled WGS sequence"/>
</dbReference>
<sequence length="295" mass="29717">SDFGSQAASEHDEDGDEWLHHTRGQVAAAALVAPAGRQRGTTCITRPPGLTGEDGADGDMDLGSEYDPLLDLAAEMEAAALEMEADECNEGTDVDAQNPLIQGRDGVSGSGSRSGGGGVTFAGGGGGDCGRNAVPGSLDADEGCGRHVGGDVNDDDDDLPSSVPALQVRMPDIEDVAPLRCRFPASVQSGPRRASEQLTVAGHVPYGGSRPAVAAAAGAGAQVAAIPDLPVRSPYSVHANTDADFGGNDDDGGDDGEEGEVGGKLLTVDGWVVEGLCDPWRQRKDVGGTGAGDGG</sequence>
<feature type="region of interest" description="Disordered" evidence="1">
    <location>
        <begin position="140"/>
        <end position="159"/>
    </location>
</feature>
<keyword evidence="3" id="KW-1185">Reference proteome</keyword>
<feature type="non-terminal residue" evidence="2">
    <location>
        <position position="1"/>
    </location>
</feature>
<proteinExistence type="predicted"/>
<dbReference type="AlphaFoldDB" id="A0A8J4BJJ1"/>